<keyword evidence="4 15" id="KW-0963">Cytoplasm</keyword>
<feature type="domain" description="FDX-ACB" evidence="19">
    <location>
        <begin position="761"/>
        <end position="854"/>
    </location>
</feature>
<comment type="catalytic activity">
    <reaction evidence="14 15">
        <text>tRNA(Phe) + L-phenylalanine + ATP = L-phenylalanyl-tRNA(Phe) + AMP + diphosphate + H(+)</text>
        <dbReference type="Rhea" id="RHEA:19413"/>
        <dbReference type="Rhea" id="RHEA-COMP:9668"/>
        <dbReference type="Rhea" id="RHEA-COMP:9699"/>
        <dbReference type="ChEBI" id="CHEBI:15378"/>
        <dbReference type="ChEBI" id="CHEBI:30616"/>
        <dbReference type="ChEBI" id="CHEBI:33019"/>
        <dbReference type="ChEBI" id="CHEBI:58095"/>
        <dbReference type="ChEBI" id="CHEBI:78442"/>
        <dbReference type="ChEBI" id="CHEBI:78531"/>
        <dbReference type="ChEBI" id="CHEBI:456215"/>
        <dbReference type="EC" id="6.1.1.20"/>
    </reaction>
</comment>
<keyword evidence="8 15" id="KW-0547">Nucleotide-binding</keyword>
<evidence type="ECO:0000256" key="2">
    <source>
        <dbReference type="ARBA" id="ARBA00008653"/>
    </source>
</evidence>
<evidence type="ECO:0000256" key="12">
    <source>
        <dbReference type="ARBA" id="ARBA00022917"/>
    </source>
</evidence>
<dbReference type="GO" id="GO:0006432">
    <property type="term" value="P:phenylalanyl-tRNA aminoacylation"/>
    <property type="evidence" value="ECO:0007669"/>
    <property type="project" value="UniProtKB-UniRule"/>
</dbReference>
<dbReference type="GO" id="GO:0009328">
    <property type="term" value="C:phenylalanine-tRNA ligase complex"/>
    <property type="evidence" value="ECO:0007669"/>
    <property type="project" value="TreeGrafter"/>
</dbReference>
<feature type="binding site" evidence="15">
    <location>
        <position position="487"/>
    </location>
    <ligand>
        <name>Mg(2+)</name>
        <dbReference type="ChEBI" id="CHEBI:18420"/>
        <note>shared with alpha subunit</note>
    </ligand>
</feature>
<dbReference type="InterPro" id="IPR002547">
    <property type="entry name" value="tRNA-bd_dom"/>
</dbReference>
<comment type="subunit">
    <text evidence="3 15">Tetramer of two alpha and two beta subunits.</text>
</comment>
<dbReference type="InterPro" id="IPR009061">
    <property type="entry name" value="DNA-bd_dom_put_sf"/>
</dbReference>
<comment type="caution">
    <text evidence="21">The sequence shown here is derived from an EMBL/GenBank/DDBJ whole genome shotgun (WGS) entry which is preliminary data.</text>
</comment>
<dbReference type="Gene3D" id="2.40.50.140">
    <property type="entry name" value="Nucleic acid-binding proteins"/>
    <property type="match status" value="1"/>
</dbReference>
<dbReference type="GO" id="GO:0004826">
    <property type="term" value="F:phenylalanine-tRNA ligase activity"/>
    <property type="evidence" value="ECO:0007669"/>
    <property type="project" value="UniProtKB-UniRule"/>
</dbReference>
<dbReference type="Proteomes" id="UP000276232">
    <property type="component" value="Unassembled WGS sequence"/>
</dbReference>
<evidence type="ECO:0000256" key="7">
    <source>
        <dbReference type="ARBA" id="ARBA00022723"/>
    </source>
</evidence>
<organism evidence="21 22">
    <name type="scientific">Pseudokineococcus lusitanus</name>
    <dbReference type="NCBI Taxonomy" id="763993"/>
    <lineage>
        <taxon>Bacteria</taxon>
        <taxon>Bacillati</taxon>
        <taxon>Actinomycetota</taxon>
        <taxon>Actinomycetes</taxon>
        <taxon>Kineosporiales</taxon>
        <taxon>Kineosporiaceae</taxon>
        <taxon>Pseudokineococcus</taxon>
    </lineage>
</organism>
<dbReference type="Pfam" id="PF03484">
    <property type="entry name" value="B5"/>
    <property type="match status" value="1"/>
</dbReference>
<dbReference type="Gene3D" id="3.30.70.380">
    <property type="entry name" value="Ferrodoxin-fold anticodon-binding domain"/>
    <property type="match status" value="1"/>
</dbReference>
<gene>
    <name evidence="15" type="primary">pheT</name>
    <name evidence="21" type="ORF">EDC03_1641</name>
</gene>
<keyword evidence="22" id="KW-1185">Reference proteome</keyword>
<dbReference type="SMART" id="SM00874">
    <property type="entry name" value="B5"/>
    <property type="match status" value="1"/>
</dbReference>
<dbReference type="Pfam" id="PF01588">
    <property type="entry name" value="tRNA_bind"/>
    <property type="match status" value="1"/>
</dbReference>
<accession>A0A3N1HKQ8</accession>
<dbReference type="InterPro" id="IPR033714">
    <property type="entry name" value="tRNA_bind_bactPheRS"/>
</dbReference>
<dbReference type="GO" id="GO:0000049">
    <property type="term" value="F:tRNA binding"/>
    <property type="evidence" value="ECO:0007669"/>
    <property type="project" value="UniProtKB-UniRule"/>
</dbReference>
<keyword evidence="5 16" id="KW-0820">tRNA-binding</keyword>
<evidence type="ECO:0000256" key="1">
    <source>
        <dbReference type="ARBA" id="ARBA00004496"/>
    </source>
</evidence>
<keyword evidence="9 15" id="KW-0067">ATP-binding</keyword>
<protein>
    <recommendedName>
        <fullName evidence="15">Phenylalanine--tRNA ligase beta subunit</fullName>
        <ecNumber evidence="15">6.1.1.20</ecNumber>
    </recommendedName>
    <alternativeName>
        <fullName evidence="15">Phenylalanyl-tRNA synthetase beta subunit</fullName>
        <shortName evidence="15">PheRS</shortName>
    </alternativeName>
</protein>
<feature type="domain" description="TRNA-binding" evidence="18">
    <location>
        <begin position="44"/>
        <end position="157"/>
    </location>
</feature>
<dbReference type="Gene3D" id="3.30.56.10">
    <property type="match status" value="2"/>
</dbReference>
<sequence>MRVGVGWLAEVTDVDRTGTPREVAERVAAVLVRVGLEEEGLSGGDVTGPVVVGRVLSAEPEPQKNGKTIHWCQVDVGEAEPRGIVCGASNFGAGDRVVVSLPGAVLPGGFAIAPRRTYGHVSDGMICSAAELGLGDDGADGIVVLTELLGAAADGVRPGDDAVALLGLDDHVVEVNVTPDRGYALSVRGLGREHAHGRRLDVATAFRDPVADVATAPPGGSRGVVLADDGLDGRPGATRFTTRLVRGVDPARPTPWWLRRRLVQAGVRPVSVVVDVTNYVMLLIGQPLHAYDAARLDGDLVVRRARAGERLVTLDDVDRALDPEDLVIADGTDGARAVGLAGVMGGASTEVTGATRDVVLEAACFDPVSVARTARRHKLPSEASRRFERGVDPALAAAASQLAVDLLVAHAGGEPEEGLVDVGDVVRPAPVRLPLGEAERLVGVAYTAEDVTGALAQVGCSVAPAGADDVVEVTPPTWRPDLLQAADLVEEVARLHGYDAIGSELPRALPGTAGQGGLPPRRRAVRAVTRALVAAGLVEVLSYPFVAPGRADELGLPADDERRHALRLLNPLREEEPLLRTSLLATLPDTLRRNVGRGAEDVALLEVGAVTRPGPHRDVAPPPSPSTARRPTTEEEAAVRAAVPAQPLHLAALLSGRRVPKDWEGAGRAVDARDAVELALLVGEVLGVPLAPVADPDRAPFHPGRCVGLHLPTGDVVGHAGELAPRAVAALGLPARTVGLELDLDALVAALPGPRRAAPVPVVPVVKQDVALVVDADVPAAAVGRALRGGAGAYAEEVRLVDVYEGEQVGEGRRSLAWALRLRARDRTLTTAEASEVREAAVAAAAAATGAVLRGT</sequence>
<dbReference type="PROSITE" id="PS50886">
    <property type="entry name" value="TRBD"/>
    <property type="match status" value="1"/>
</dbReference>
<dbReference type="FunFam" id="3.50.40.10:FF:000001">
    <property type="entry name" value="Phenylalanine--tRNA ligase beta subunit"/>
    <property type="match status" value="1"/>
</dbReference>
<comment type="subcellular location">
    <subcellularLocation>
        <location evidence="1 15">Cytoplasm</location>
    </subcellularLocation>
</comment>
<dbReference type="InterPro" id="IPR005121">
    <property type="entry name" value="Fdx_antiC-bd"/>
</dbReference>
<evidence type="ECO:0000256" key="11">
    <source>
        <dbReference type="ARBA" id="ARBA00022884"/>
    </source>
</evidence>
<comment type="similarity">
    <text evidence="2 15">Belongs to the phenylalanyl-tRNA synthetase beta subunit family. Type 1 subfamily.</text>
</comment>
<proteinExistence type="inferred from homology"/>
<reference evidence="21 22" key="1">
    <citation type="journal article" date="2015" name="Stand. Genomic Sci.">
        <title>Genomic Encyclopedia of Bacterial and Archaeal Type Strains, Phase III: the genomes of soil and plant-associated and newly described type strains.</title>
        <authorList>
            <person name="Whitman W.B."/>
            <person name="Woyke T."/>
            <person name="Klenk H.P."/>
            <person name="Zhou Y."/>
            <person name="Lilburn T.G."/>
            <person name="Beck B.J."/>
            <person name="De Vos P."/>
            <person name="Vandamme P."/>
            <person name="Eisen J.A."/>
            <person name="Garrity G."/>
            <person name="Hugenholtz P."/>
            <person name="Kyrpides N.C."/>
        </authorList>
    </citation>
    <scope>NUCLEOTIDE SEQUENCE [LARGE SCALE GENOMIC DNA]</scope>
    <source>
        <strain evidence="21 22">CECT 7306</strain>
    </source>
</reference>
<keyword evidence="10 15" id="KW-0460">Magnesium</keyword>
<keyword evidence="6 15" id="KW-0436">Ligase</keyword>
<evidence type="ECO:0000256" key="4">
    <source>
        <dbReference type="ARBA" id="ARBA00022490"/>
    </source>
</evidence>
<dbReference type="PANTHER" id="PTHR10947">
    <property type="entry name" value="PHENYLALANYL-TRNA SYNTHETASE BETA CHAIN AND LEUCINE-RICH REPEAT-CONTAINING PROTEIN 47"/>
    <property type="match status" value="1"/>
</dbReference>
<evidence type="ECO:0000256" key="3">
    <source>
        <dbReference type="ARBA" id="ARBA00011209"/>
    </source>
</evidence>
<evidence type="ECO:0000256" key="15">
    <source>
        <dbReference type="HAMAP-Rule" id="MF_00283"/>
    </source>
</evidence>
<feature type="region of interest" description="Disordered" evidence="17">
    <location>
        <begin position="612"/>
        <end position="634"/>
    </location>
</feature>
<name>A0A3N1HKQ8_9ACTN</name>
<dbReference type="Gene3D" id="3.30.930.10">
    <property type="entry name" value="Bira Bifunctional Protein, Domain 2"/>
    <property type="match status" value="1"/>
</dbReference>
<evidence type="ECO:0000256" key="9">
    <source>
        <dbReference type="ARBA" id="ARBA00022840"/>
    </source>
</evidence>
<evidence type="ECO:0000256" key="16">
    <source>
        <dbReference type="PROSITE-ProRule" id="PRU00209"/>
    </source>
</evidence>
<dbReference type="PROSITE" id="PS51483">
    <property type="entry name" value="B5"/>
    <property type="match status" value="1"/>
</dbReference>
<evidence type="ECO:0000256" key="13">
    <source>
        <dbReference type="ARBA" id="ARBA00023146"/>
    </source>
</evidence>
<dbReference type="OrthoDB" id="9805455at2"/>
<dbReference type="SUPFAM" id="SSF54991">
    <property type="entry name" value="Anticodon-binding domain of PheRS"/>
    <property type="match status" value="1"/>
</dbReference>
<evidence type="ECO:0000259" key="20">
    <source>
        <dbReference type="PROSITE" id="PS51483"/>
    </source>
</evidence>
<dbReference type="GO" id="GO:0000287">
    <property type="term" value="F:magnesium ion binding"/>
    <property type="evidence" value="ECO:0007669"/>
    <property type="project" value="UniProtKB-UniRule"/>
</dbReference>
<feature type="binding site" evidence="15">
    <location>
        <position position="490"/>
    </location>
    <ligand>
        <name>Mg(2+)</name>
        <dbReference type="ChEBI" id="CHEBI:18420"/>
        <note>shared with alpha subunit</note>
    </ligand>
</feature>
<evidence type="ECO:0000256" key="10">
    <source>
        <dbReference type="ARBA" id="ARBA00022842"/>
    </source>
</evidence>
<evidence type="ECO:0000256" key="6">
    <source>
        <dbReference type="ARBA" id="ARBA00022598"/>
    </source>
</evidence>
<evidence type="ECO:0000256" key="14">
    <source>
        <dbReference type="ARBA" id="ARBA00049255"/>
    </source>
</evidence>
<feature type="binding site" evidence="15">
    <location>
        <position position="491"/>
    </location>
    <ligand>
        <name>Mg(2+)</name>
        <dbReference type="ChEBI" id="CHEBI:18420"/>
        <note>shared with alpha subunit</note>
    </ligand>
</feature>
<dbReference type="HAMAP" id="MF_00283">
    <property type="entry name" value="Phe_tRNA_synth_beta1"/>
    <property type="match status" value="1"/>
</dbReference>
<feature type="binding site" evidence="15">
    <location>
        <position position="481"/>
    </location>
    <ligand>
        <name>Mg(2+)</name>
        <dbReference type="ChEBI" id="CHEBI:18420"/>
        <note>shared with alpha subunit</note>
    </ligand>
</feature>
<dbReference type="PANTHER" id="PTHR10947:SF0">
    <property type="entry name" value="PHENYLALANINE--TRNA LIGASE BETA SUBUNIT"/>
    <property type="match status" value="1"/>
</dbReference>
<keyword evidence="7 15" id="KW-0479">Metal-binding</keyword>
<dbReference type="Pfam" id="PF03483">
    <property type="entry name" value="B3_4"/>
    <property type="match status" value="1"/>
</dbReference>
<dbReference type="CDD" id="cd00769">
    <property type="entry name" value="PheRS_beta_core"/>
    <property type="match status" value="1"/>
</dbReference>
<dbReference type="GO" id="GO:0005524">
    <property type="term" value="F:ATP binding"/>
    <property type="evidence" value="ECO:0007669"/>
    <property type="project" value="UniProtKB-UniRule"/>
</dbReference>
<evidence type="ECO:0000256" key="8">
    <source>
        <dbReference type="ARBA" id="ARBA00022741"/>
    </source>
</evidence>
<dbReference type="EMBL" id="RJKN01000004">
    <property type="protein sequence ID" value="ROP43046.1"/>
    <property type="molecule type" value="Genomic_DNA"/>
</dbReference>
<dbReference type="SUPFAM" id="SSF56037">
    <property type="entry name" value="PheT/TilS domain"/>
    <property type="match status" value="1"/>
</dbReference>
<dbReference type="RefSeq" id="WP_123379771.1">
    <property type="nucleotide sequence ID" value="NZ_RJKN01000004.1"/>
</dbReference>
<dbReference type="SUPFAM" id="SSF55681">
    <property type="entry name" value="Class II aaRS and biotin synthetases"/>
    <property type="match status" value="1"/>
</dbReference>
<dbReference type="InterPro" id="IPR005147">
    <property type="entry name" value="tRNA_synthase_B5-dom"/>
</dbReference>
<evidence type="ECO:0000256" key="17">
    <source>
        <dbReference type="SAM" id="MobiDB-lite"/>
    </source>
</evidence>
<dbReference type="SUPFAM" id="SSF50249">
    <property type="entry name" value="Nucleic acid-binding proteins"/>
    <property type="match status" value="1"/>
</dbReference>
<dbReference type="CDD" id="cd02796">
    <property type="entry name" value="tRNA_bind_bactPheRS"/>
    <property type="match status" value="1"/>
</dbReference>
<dbReference type="SMART" id="SM00873">
    <property type="entry name" value="B3_4"/>
    <property type="match status" value="1"/>
</dbReference>
<dbReference type="AlphaFoldDB" id="A0A3N1HKQ8"/>
<evidence type="ECO:0000313" key="22">
    <source>
        <dbReference type="Proteomes" id="UP000276232"/>
    </source>
</evidence>
<evidence type="ECO:0000313" key="21">
    <source>
        <dbReference type="EMBL" id="ROP43046.1"/>
    </source>
</evidence>
<dbReference type="InterPro" id="IPR005146">
    <property type="entry name" value="B3/B4_tRNA-bd"/>
</dbReference>
<dbReference type="InterPro" id="IPR012340">
    <property type="entry name" value="NA-bd_OB-fold"/>
</dbReference>
<dbReference type="InterPro" id="IPR004532">
    <property type="entry name" value="Phe-tRNA-ligase_IIc_bsu_bact"/>
</dbReference>
<comment type="cofactor">
    <cofactor evidence="15">
        <name>Mg(2+)</name>
        <dbReference type="ChEBI" id="CHEBI:18420"/>
    </cofactor>
    <text evidence="15">Binds 2 magnesium ions per tetramer.</text>
</comment>
<dbReference type="SUPFAM" id="SSF46955">
    <property type="entry name" value="Putative DNA-binding domain"/>
    <property type="match status" value="1"/>
</dbReference>
<evidence type="ECO:0000256" key="5">
    <source>
        <dbReference type="ARBA" id="ARBA00022555"/>
    </source>
</evidence>
<dbReference type="InterPro" id="IPR020825">
    <property type="entry name" value="Phe-tRNA_synthase-like_B3/B4"/>
</dbReference>
<evidence type="ECO:0000259" key="18">
    <source>
        <dbReference type="PROSITE" id="PS50886"/>
    </source>
</evidence>
<dbReference type="FunCoup" id="A0A3N1HKQ8">
    <property type="interactions" value="60"/>
</dbReference>
<dbReference type="SMART" id="SM00896">
    <property type="entry name" value="FDX-ACB"/>
    <property type="match status" value="1"/>
</dbReference>
<dbReference type="NCBIfam" id="TIGR00472">
    <property type="entry name" value="pheT_bact"/>
    <property type="match status" value="1"/>
</dbReference>
<dbReference type="InterPro" id="IPR041616">
    <property type="entry name" value="PheRS_beta_core"/>
</dbReference>
<keyword evidence="11 16" id="KW-0694">RNA-binding</keyword>
<dbReference type="InParanoid" id="A0A3N1HKQ8"/>
<dbReference type="Pfam" id="PF17759">
    <property type="entry name" value="tRNA_synthFbeta"/>
    <property type="match status" value="1"/>
</dbReference>
<evidence type="ECO:0000259" key="19">
    <source>
        <dbReference type="PROSITE" id="PS51447"/>
    </source>
</evidence>
<dbReference type="InterPro" id="IPR045060">
    <property type="entry name" value="Phe-tRNA-ligase_IIc_bsu"/>
</dbReference>
<dbReference type="PROSITE" id="PS51447">
    <property type="entry name" value="FDX_ACB"/>
    <property type="match status" value="1"/>
</dbReference>
<dbReference type="EC" id="6.1.1.20" evidence="15"/>
<dbReference type="Pfam" id="PF03147">
    <property type="entry name" value="FDX-ACB"/>
    <property type="match status" value="1"/>
</dbReference>
<keyword evidence="13 15" id="KW-0030">Aminoacyl-tRNA synthetase</keyword>
<dbReference type="InterPro" id="IPR045864">
    <property type="entry name" value="aa-tRNA-synth_II/BPL/LPL"/>
</dbReference>
<feature type="domain" description="B5" evidence="20">
    <location>
        <begin position="426"/>
        <end position="503"/>
    </location>
</feature>
<keyword evidence="12 15" id="KW-0648">Protein biosynthesis</keyword>
<dbReference type="InterPro" id="IPR036690">
    <property type="entry name" value="Fdx_antiC-bd_sf"/>
</dbReference>
<dbReference type="Gene3D" id="3.50.40.10">
    <property type="entry name" value="Phenylalanyl-trna Synthetase, Chain B, domain 3"/>
    <property type="match status" value="1"/>
</dbReference>